<dbReference type="Proteomes" id="UP000000763">
    <property type="component" value="Chromosome 1"/>
</dbReference>
<reference evidence="3" key="1">
    <citation type="journal article" date="2005" name="Nature">
        <title>The map-based sequence of the rice genome.</title>
        <authorList>
            <consortium name="International rice genome sequencing project (IRGSP)"/>
            <person name="Matsumoto T."/>
            <person name="Wu J."/>
            <person name="Kanamori H."/>
            <person name="Katayose Y."/>
            <person name="Fujisawa M."/>
            <person name="Namiki N."/>
            <person name="Mizuno H."/>
            <person name="Yamamoto K."/>
            <person name="Antonio B.A."/>
            <person name="Baba T."/>
            <person name="Sakata K."/>
            <person name="Nagamura Y."/>
            <person name="Aoki H."/>
            <person name="Arikawa K."/>
            <person name="Arita K."/>
            <person name="Bito T."/>
            <person name="Chiden Y."/>
            <person name="Fujitsuka N."/>
            <person name="Fukunaka R."/>
            <person name="Hamada M."/>
            <person name="Harada C."/>
            <person name="Hayashi A."/>
            <person name="Hijishita S."/>
            <person name="Honda M."/>
            <person name="Hosokawa S."/>
            <person name="Ichikawa Y."/>
            <person name="Idonuma A."/>
            <person name="Iijima M."/>
            <person name="Ikeda M."/>
            <person name="Ikeno M."/>
            <person name="Ito K."/>
            <person name="Ito S."/>
            <person name="Ito T."/>
            <person name="Ito Y."/>
            <person name="Ito Y."/>
            <person name="Iwabuchi A."/>
            <person name="Kamiya K."/>
            <person name="Karasawa W."/>
            <person name="Kurita K."/>
            <person name="Katagiri S."/>
            <person name="Kikuta A."/>
            <person name="Kobayashi H."/>
            <person name="Kobayashi N."/>
            <person name="Machita K."/>
            <person name="Maehara T."/>
            <person name="Masukawa M."/>
            <person name="Mizubayashi T."/>
            <person name="Mukai Y."/>
            <person name="Nagasaki H."/>
            <person name="Nagata Y."/>
            <person name="Naito S."/>
            <person name="Nakashima M."/>
            <person name="Nakama Y."/>
            <person name="Nakamichi Y."/>
            <person name="Nakamura M."/>
            <person name="Meguro A."/>
            <person name="Negishi M."/>
            <person name="Ohta I."/>
            <person name="Ohta T."/>
            <person name="Okamoto M."/>
            <person name="Ono N."/>
            <person name="Saji S."/>
            <person name="Sakaguchi M."/>
            <person name="Sakai K."/>
            <person name="Shibata M."/>
            <person name="Shimokawa T."/>
            <person name="Song J."/>
            <person name="Takazaki Y."/>
            <person name="Terasawa K."/>
            <person name="Tsugane M."/>
            <person name="Tsuji K."/>
            <person name="Ueda S."/>
            <person name="Waki K."/>
            <person name="Yamagata H."/>
            <person name="Yamamoto M."/>
            <person name="Yamamoto S."/>
            <person name="Yamane H."/>
            <person name="Yoshiki S."/>
            <person name="Yoshihara R."/>
            <person name="Yukawa K."/>
            <person name="Zhong H."/>
            <person name="Yano M."/>
            <person name="Yuan Q."/>
            <person name="Ouyang S."/>
            <person name="Liu J."/>
            <person name="Jones K.M."/>
            <person name="Gansberger K."/>
            <person name="Moffat K."/>
            <person name="Hill J."/>
            <person name="Bera J."/>
            <person name="Fadrosh D."/>
            <person name="Jin S."/>
            <person name="Johri S."/>
            <person name="Kim M."/>
            <person name="Overton L."/>
            <person name="Reardon M."/>
            <person name="Tsitrin T."/>
            <person name="Vuong H."/>
            <person name="Weaver B."/>
            <person name="Ciecko A."/>
            <person name="Tallon L."/>
            <person name="Jackson J."/>
            <person name="Pai G."/>
            <person name="Aken S.V."/>
            <person name="Utterback T."/>
            <person name="Reidmuller S."/>
            <person name="Feldblyum T."/>
            <person name="Hsiao J."/>
            <person name="Zismann V."/>
            <person name="Iobst S."/>
            <person name="de Vazeille A.R."/>
            <person name="Buell C.R."/>
            <person name="Ying K."/>
            <person name="Li Y."/>
            <person name="Lu T."/>
            <person name="Huang Y."/>
            <person name="Zhao Q."/>
            <person name="Feng Q."/>
            <person name="Zhang L."/>
            <person name="Zhu J."/>
            <person name="Weng Q."/>
            <person name="Mu J."/>
            <person name="Lu Y."/>
            <person name="Fan D."/>
            <person name="Liu Y."/>
            <person name="Guan J."/>
            <person name="Zhang Y."/>
            <person name="Yu S."/>
            <person name="Liu X."/>
            <person name="Zhang Y."/>
            <person name="Hong G."/>
            <person name="Han B."/>
            <person name="Choisne N."/>
            <person name="Demange N."/>
            <person name="Orjeda G."/>
            <person name="Samain S."/>
            <person name="Cattolico L."/>
            <person name="Pelletier E."/>
            <person name="Couloux A."/>
            <person name="Segurens B."/>
            <person name="Wincker P."/>
            <person name="D'Hont A."/>
            <person name="Scarpelli C."/>
            <person name="Weissenbach J."/>
            <person name="Salanoubat M."/>
            <person name="Quetier F."/>
            <person name="Yu Y."/>
            <person name="Kim H.R."/>
            <person name="Rambo T."/>
            <person name="Currie J."/>
            <person name="Collura K."/>
            <person name="Luo M."/>
            <person name="Yang T."/>
            <person name="Ammiraju J.S.S."/>
            <person name="Engler F."/>
            <person name="Soderlund C."/>
            <person name="Wing R.A."/>
            <person name="Palmer L.E."/>
            <person name="de la Bastide M."/>
            <person name="Spiegel L."/>
            <person name="Nascimento L."/>
            <person name="Zutavern T."/>
            <person name="O'Shaughnessy A."/>
            <person name="Dike S."/>
            <person name="Dedhia N."/>
            <person name="Preston R."/>
            <person name="Balija V."/>
            <person name="McCombie W.R."/>
            <person name="Chow T."/>
            <person name="Chen H."/>
            <person name="Chung M."/>
            <person name="Chen C."/>
            <person name="Shaw J."/>
            <person name="Wu H."/>
            <person name="Hsiao K."/>
            <person name="Chao Y."/>
            <person name="Chu M."/>
            <person name="Cheng C."/>
            <person name="Hour A."/>
            <person name="Lee P."/>
            <person name="Lin S."/>
            <person name="Lin Y."/>
            <person name="Liou J."/>
            <person name="Liu S."/>
            <person name="Hsing Y."/>
            <person name="Raghuvanshi S."/>
            <person name="Mohanty A."/>
            <person name="Bharti A.K."/>
            <person name="Gaur A."/>
            <person name="Gupta V."/>
            <person name="Kumar D."/>
            <person name="Ravi V."/>
            <person name="Vij S."/>
            <person name="Kapur A."/>
            <person name="Khurana P."/>
            <person name="Khurana P."/>
            <person name="Khurana J.P."/>
            <person name="Tyagi A.K."/>
            <person name="Gaikwad K."/>
            <person name="Singh A."/>
            <person name="Dalal V."/>
            <person name="Srivastava S."/>
            <person name="Dixit A."/>
            <person name="Pal A.K."/>
            <person name="Ghazi I.A."/>
            <person name="Yadav M."/>
            <person name="Pandit A."/>
            <person name="Bhargava A."/>
            <person name="Sureshbabu K."/>
            <person name="Batra K."/>
            <person name="Sharma T.R."/>
            <person name="Mohapatra T."/>
            <person name="Singh N.K."/>
            <person name="Messing J."/>
            <person name="Nelson A.B."/>
            <person name="Fuks G."/>
            <person name="Kavchok S."/>
            <person name="Keizer G."/>
            <person name="Linton E."/>
            <person name="Llaca V."/>
            <person name="Song R."/>
            <person name="Tanyolac B."/>
            <person name="Young S."/>
            <person name="Ho-Il K."/>
            <person name="Hahn J.H."/>
            <person name="Sangsakoo G."/>
            <person name="Vanavichit A."/>
            <person name="de Mattos Luiz.A.T."/>
            <person name="Zimmer P.D."/>
            <person name="Malone G."/>
            <person name="Dellagostin O."/>
            <person name="de Oliveira A.C."/>
            <person name="Bevan M."/>
            <person name="Bancroft I."/>
            <person name="Minx P."/>
            <person name="Cordum H."/>
            <person name="Wilson R."/>
            <person name="Cheng Z."/>
            <person name="Jin W."/>
            <person name="Jiang J."/>
            <person name="Leong S.A."/>
            <person name="Iwama H."/>
            <person name="Gojobori T."/>
            <person name="Itoh T."/>
            <person name="Niimura Y."/>
            <person name="Fujii Y."/>
            <person name="Habara T."/>
            <person name="Sakai H."/>
            <person name="Sato Y."/>
            <person name="Wilson G."/>
            <person name="Kumar K."/>
            <person name="McCouch S."/>
            <person name="Juretic N."/>
            <person name="Hoen D."/>
            <person name="Wright S."/>
            <person name="Bruskiewich R."/>
            <person name="Bureau T."/>
            <person name="Miyao A."/>
            <person name="Hirochika H."/>
            <person name="Nishikawa T."/>
            <person name="Kadowaki K."/>
            <person name="Sugiura M."/>
            <person name="Burr B."/>
            <person name="Sasaki T."/>
        </authorList>
    </citation>
    <scope>NUCLEOTIDE SEQUENCE [LARGE SCALE GENOMIC DNA]</scope>
    <source>
        <strain evidence="3">cv. Nipponbare</strain>
    </source>
</reference>
<dbReference type="EMBL" id="AP003212">
    <property type="protein sequence ID" value="BAD72323.1"/>
    <property type="molecule type" value="Genomic_DNA"/>
</dbReference>
<accession>Q5SN86</accession>
<protein>
    <submittedName>
        <fullName evidence="2">Uncharacterized protein</fullName>
    </submittedName>
</protein>
<sequence length="92" mass="9787">MHYENGGWFDDGECTATRPVNKSENRAASEMAATEAEFYRAQAEEFPGAVAPSSLTAAASASRSAAHRRSQVNDVWFSGLGGNSVDRDSSEG</sequence>
<proteinExistence type="predicted"/>
<evidence type="ECO:0000256" key="1">
    <source>
        <dbReference type="SAM" id="MobiDB-lite"/>
    </source>
</evidence>
<organism evidence="2 3">
    <name type="scientific">Oryza sativa subsp. japonica</name>
    <name type="common">Rice</name>
    <dbReference type="NCBI Taxonomy" id="39947"/>
    <lineage>
        <taxon>Eukaryota</taxon>
        <taxon>Viridiplantae</taxon>
        <taxon>Streptophyta</taxon>
        <taxon>Embryophyta</taxon>
        <taxon>Tracheophyta</taxon>
        <taxon>Spermatophyta</taxon>
        <taxon>Magnoliopsida</taxon>
        <taxon>Liliopsida</taxon>
        <taxon>Poales</taxon>
        <taxon>Poaceae</taxon>
        <taxon>BOP clade</taxon>
        <taxon>Oryzoideae</taxon>
        <taxon>Oryzeae</taxon>
        <taxon>Oryzinae</taxon>
        <taxon>Oryza</taxon>
        <taxon>Oryza sativa</taxon>
    </lineage>
</organism>
<dbReference type="AlphaFoldDB" id="Q5SN86"/>
<gene>
    <name evidence="2" type="primary">OSJNBa0049H05.15</name>
</gene>
<reference evidence="3" key="2">
    <citation type="journal article" date="2008" name="Nucleic Acids Res.">
        <title>The rice annotation project database (RAP-DB): 2008 update.</title>
        <authorList>
            <consortium name="The rice annotation project (RAP)"/>
        </authorList>
    </citation>
    <scope>GENOME REANNOTATION</scope>
    <source>
        <strain evidence="3">cv. Nipponbare</strain>
    </source>
</reference>
<evidence type="ECO:0000313" key="3">
    <source>
        <dbReference type="Proteomes" id="UP000000763"/>
    </source>
</evidence>
<feature type="region of interest" description="Disordered" evidence="1">
    <location>
        <begin position="1"/>
        <end position="31"/>
    </location>
</feature>
<name>Q5SN86_ORYSJ</name>
<evidence type="ECO:0000313" key="2">
    <source>
        <dbReference type="EMBL" id="BAD72323.1"/>
    </source>
</evidence>